<feature type="chain" id="PRO_5002737210" evidence="2">
    <location>
        <begin position="26"/>
        <end position="178"/>
    </location>
</feature>
<feature type="signal peptide" evidence="2">
    <location>
        <begin position="1"/>
        <end position="25"/>
    </location>
</feature>
<name>A9D592_HOEPD</name>
<evidence type="ECO:0000256" key="2">
    <source>
        <dbReference type="SAM" id="SignalP"/>
    </source>
</evidence>
<dbReference type="eggNOG" id="ENOG50342YZ">
    <property type="taxonomic scope" value="Bacteria"/>
</dbReference>
<sequence length="178" mass="18784">MPLPAPKVLFVLTALLTGATAPALAQDTGGIAQGLNERVLFVTSGGFWEEAVAPQGDAGGEASGQADSTTETAPTTTRRGYYRLVAIRGEDNRSLVELQQIELTPGGPQLALSTGLEEINALGAYVTDIRPEDSTGTARQPGLSAFIYLKTDPTMAEPETWALFVDEFGDIVVERSSN</sequence>
<proteinExistence type="predicted"/>
<keyword evidence="4" id="KW-1185">Reference proteome</keyword>
<dbReference type="RefSeq" id="WP_007197066.1">
    <property type="nucleotide sequence ID" value="NZ_CM002917.1"/>
</dbReference>
<feature type="region of interest" description="Disordered" evidence="1">
    <location>
        <begin position="53"/>
        <end position="75"/>
    </location>
</feature>
<keyword evidence="2" id="KW-0732">Signal</keyword>
<reference evidence="3 4" key="2">
    <citation type="submission" date="2012-06" db="EMBL/GenBank/DDBJ databases">
        <authorList>
            <person name="Fiebig A."/>
        </authorList>
    </citation>
    <scope>NUCLEOTIDE SEQUENCE [LARGE SCALE GENOMIC DNA]</scope>
    <source>
        <strain evidence="3 4">DFL-43</strain>
    </source>
</reference>
<evidence type="ECO:0000313" key="4">
    <source>
        <dbReference type="Proteomes" id="UP000004291"/>
    </source>
</evidence>
<reference evidence="3 4" key="1">
    <citation type="submission" date="2007-10" db="EMBL/GenBank/DDBJ databases">
        <authorList>
            <person name="Wagner-Dobler I."/>
            <person name="Ferriera S."/>
            <person name="Johnson J."/>
            <person name="Kravitz S."/>
            <person name="Beeson K."/>
            <person name="Sutton G."/>
            <person name="Rogers Y.-H."/>
            <person name="Friedman R."/>
            <person name="Frazier M."/>
            <person name="Venter J.C."/>
        </authorList>
    </citation>
    <scope>NUCLEOTIDE SEQUENCE [LARGE SCALE GENOMIC DNA]</scope>
    <source>
        <strain evidence="3 4">DFL-43</strain>
    </source>
</reference>
<gene>
    <name evidence="3" type="ORF">HPDFL43_06400</name>
</gene>
<evidence type="ECO:0000313" key="3">
    <source>
        <dbReference type="EMBL" id="EDQ34063.1"/>
    </source>
</evidence>
<evidence type="ECO:0000256" key="1">
    <source>
        <dbReference type="SAM" id="MobiDB-lite"/>
    </source>
</evidence>
<dbReference type="OrthoDB" id="8115116at2"/>
<dbReference type="EMBL" id="ABIA03000002">
    <property type="protein sequence ID" value="EDQ34063.1"/>
    <property type="molecule type" value="Genomic_DNA"/>
</dbReference>
<organism evidence="3 4">
    <name type="scientific">Hoeflea phototrophica (strain DSM 17068 / NCIMB 14078 / DFL-43)</name>
    <dbReference type="NCBI Taxonomy" id="411684"/>
    <lineage>
        <taxon>Bacteria</taxon>
        <taxon>Pseudomonadati</taxon>
        <taxon>Pseudomonadota</taxon>
        <taxon>Alphaproteobacteria</taxon>
        <taxon>Hyphomicrobiales</taxon>
        <taxon>Rhizobiaceae</taxon>
        <taxon>Hoeflea</taxon>
    </lineage>
</organism>
<comment type="caution">
    <text evidence="3">The sequence shown here is derived from an EMBL/GenBank/DDBJ whole genome shotgun (WGS) entry which is preliminary data.</text>
</comment>
<dbReference type="AlphaFoldDB" id="A9D592"/>
<protein>
    <submittedName>
        <fullName evidence="3">Uncharacterized protein</fullName>
    </submittedName>
</protein>
<dbReference type="HOGENOM" id="CLU_1634027_0_0_5"/>
<dbReference type="Proteomes" id="UP000004291">
    <property type="component" value="Chromosome"/>
</dbReference>
<accession>A9D592</accession>